<dbReference type="AlphaFoldDB" id="A0A5N5DF38"/>
<name>A0A5N5DF38_9PEZI</name>
<feature type="domain" description="Peptidase A1" evidence="2">
    <location>
        <begin position="44"/>
        <end position="140"/>
    </location>
</feature>
<dbReference type="InterPro" id="IPR021109">
    <property type="entry name" value="Peptidase_aspartic_dom_sf"/>
</dbReference>
<proteinExistence type="predicted"/>
<evidence type="ECO:0000313" key="3">
    <source>
        <dbReference type="EMBL" id="KAB2576355.1"/>
    </source>
</evidence>
<dbReference type="EMBL" id="VCHE01000024">
    <property type="protein sequence ID" value="KAB2576355.1"/>
    <property type="molecule type" value="Genomic_DNA"/>
</dbReference>
<accession>A0A5N5DF38</accession>
<dbReference type="Proteomes" id="UP000325902">
    <property type="component" value="Unassembled WGS sequence"/>
</dbReference>
<evidence type="ECO:0000313" key="4">
    <source>
        <dbReference type="Proteomes" id="UP000325902"/>
    </source>
</evidence>
<keyword evidence="4" id="KW-1185">Reference proteome</keyword>
<sequence length="140" mass="14917">MHVTRNPPAFDPAAKHNFGRRETQPAPVVVEPSQEWDGNDGPWSSFVLQVGTPPQQVRVDISIAGQETWVVSPGGCADAGTDCANNRGGEFNSQASSTWQSTTTIWKNSGIYQLAGLITNALGIDGVCITAERSIIHVNG</sequence>
<dbReference type="InterPro" id="IPR033121">
    <property type="entry name" value="PEPTIDASE_A1"/>
</dbReference>
<protein>
    <recommendedName>
        <fullName evidence="2">Peptidase A1 domain-containing protein</fullName>
    </recommendedName>
</protein>
<feature type="region of interest" description="Disordered" evidence="1">
    <location>
        <begin position="1"/>
        <end position="25"/>
    </location>
</feature>
<dbReference type="OrthoDB" id="4074350at2759"/>
<dbReference type="SUPFAM" id="SSF50630">
    <property type="entry name" value="Acid proteases"/>
    <property type="match status" value="1"/>
</dbReference>
<gene>
    <name evidence="3" type="ORF">DBV05_g5015</name>
</gene>
<evidence type="ECO:0000259" key="2">
    <source>
        <dbReference type="PROSITE" id="PS51767"/>
    </source>
</evidence>
<dbReference type="Gene3D" id="2.40.70.10">
    <property type="entry name" value="Acid Proteases"/>
    <property type="match status" value="1"/>
</dbReference>
<evidence type="ECO:0000256" key="1">
    <source>
        <dbReference type="SAM" id="MobiDB-lite"/>
    </source>
</evidence>
<comment type="caution">
    <text evidence="3">The sequence shown here is derived from an EMBL/GenBank/DDBJ whole genome shotgun (WGS) entry which is preliminary data.</text>
</comment>
<organism evidence="3 4">
    <name type="scientific">Lasiodiplodia theobromae</name>
    <dbReference type="NCBI Taxonomy" id="45133"/>
    <lineage>
        <taxon>Eukaryota</taxon>
        <taxon>Fungi</taxon>
        <taxon>Dikarya</taxon>
        <taxon>Ascomycota</taxon>
        <taxon>Pezizomycotina</taxon>
        <taxon>Dothideomycetes</taxon>
        <taxon>Dothideomycetes incertae sedis</taxon>
        <taxon>Botryosphaeriales</taxon>
        <taxon>Botryosphaeriaceae</taxon>
        <taxon>Lasiodiplodia</taxon>
    </lineage>
</organism>
<dbReference type="PROSITE" id="PS51767">
    <property type="entry name" value="PEPTIDASE_A1"/>
    <property type="match status" value="1"/>
</dbReference>
<dbReference type="Pfam" id="PF00026">
    <property type="entry name" value="Asp"/>
    <property type="match status" value="1"/>
</dbReference>
<reference evidence="3 4" key="1">
    <citation type="journal article" date="2019" name="Sci. Rep.">
        <title>A multi-omics analysis of the grapevine pathogen Lasiodiplodia theobromae reveals that temperature affects the expression of virulence- and pathogenicity-related genes.</title>
        <authorList>
            <person name="Felix C."/>
            <person name="Meneses R."/>
            <person name="Goncalves M.F.M."/>
            <person name="Tilleman L."/>
            <person name="Duarte A.S."/>
            <person name="Jorrin-Novo J.V."/>
            <person name="Van de Peer Y."/>
            <person name="Deforce D."/>
            <person name="Van Nieuwerburgh F."/>
            <person name="Esteves A.C."/>
            <person name="Alves A."/>
        </authorList>
    </citation>
    <scope>NUCLEOTIDE SEQUENCE [LARGE SCALE GENOMIC DNA]</scope>
    <source>
        <strain evidence="3 4">LA-SOL3</strain>
    </source>
</reference>